<evidence type="ECO:0000256" key="6">
    <source>
        <dbReference type="ARBA" id="ARBA00022989"/>
    </source>
</evidence>
<keyword evidence="9" id="KW-0325">Glycoprotein</keyword>
<keyword evidence="6" id="KW-1133">Transmembrane helix</keyword>
<dbReference type="PANTHER" id="PTHR11738">
    <property type="entry name" value="MHC CLASS I NK CELL RECEPTOR"/>
    <property type="match status" value="1"/>
</dbReference>
<dbReference type="PROSITE" id="PS50835">
    <property type="entry name" value="IG_LIKE"/>
    <property type="match status" value="1"/>
</dbReference>
<protein>
    <submittedName>
        <fullName evidence="13">Leukocyte immunoglobulin-like receptor subfamily B member 3A</fullName>
    </submittedName>
</protein>
<dbReference type="Pfam" id="PF00047">
    <property type="entry name" value="ig"/>
    <property type="match status" value="1"/>
</dbReference>
<proteinExistence type="predicted"/>
<evidence type="ECO:0000256" key="9">
    <source>
        <dbReference type="ARBA" id="ARBA00023180"/>
    </source>
</evidence>
<dbReference type="SMART" id="SM00409">
    <property type="entry name" value="IG"/>
    <property type="match status" value="4"/>
</dbReference>
<keyword evidence="5" id="KW-0677">Repeat</keyword>
<evidence type="ECO:0000256" key="1">
    <source>
        <dbReference type="ARBA" id="ARBA00004162"/>
    </source>
</evidence>
<reference evidence="13" key="1">
    <citation type="submission" date="2025-08" db="UniProtKB">
        <authorList>
            <consortium name="RefSeq"/>
        </authorList>
    </citation>
    <scope>IDENTIFICATION</scope>
    <source>
        <tissue evidence="13">Liver</tissue>
    </source>
</reference>
<dbReference type="InterPro" id="IPR003599">
    <property type="entry name" value="Ig_sub"/>
</dbReference>
<comment type="subcellular location">
    <subcellularLocation>
        <location evidence="1">Cell membrane</location>
        <topology evidence="1">Single-pass membrane protein</topology>
    </subcellularLocation>
</comment>
<dbReference type="InterPro" id="IPR013783">
    <property type="entry name" value="Ig-like_fold"/>
</dbReference>
<evidence type="ECO:0000256" key="4">
    <source>
        <dbReference type="ARBA" id="ARBA00022729"/>
    </source>
</evidence>
<keyword evidence="8" id="KW-1015">Disulfide bond</keyword>
<dbReference type="Pfam" id="PF13895">
    <property type="entry name" value="Ig_2"/>
    <property type="match status" value="2"/>
</dbReference>
<keyword evidence="7" id="KW-0472">Membrane</keyword>
<evidence type="ECO:0000256" key="3">
    <source>
        <dbReference type="ARBA" id="ARBA00022692"/>
    </source>
</evidence>
<sequence length="606" mass="67397">MRRRHQTARPYTICMLIWQGDQPATNFWQLEDAMIRIFTVLLCLGLSLLSRNLSLAGGSNKPMLRATPKNVVAIGEQVTIICEDSPDALEISLYKEGNPDSQKLTIHGDTDEKVFFVSSVESHNAGQYWCHYTGPHGEQEDSDTLEIVVTGVYTRKLRLSSKLSSVVDSGVALTLQCSSQEKYDSFILMKEDVKFSSPVASQNTNTGLFQAQFHVPPVTSNQRWRFTCYGYYQNSSYLWSVPSNHLELVISGRLQKPTLRADPSSMISRGNSVTIWCKGTRQTQIYFLHKEGTPDPLKQQIPQGIPDSVKFSITSVERHHAGLYRCYCYNSAGWSERSEALELMVTGVYTSKVSLSAQPSPVVTSGGSVTLQCSSQEKYNRFILMKDGQKFISDLPSRNTYTVVSQALFIVGPVTPNQRWKFICYGYYVDNSQTWSVPSNYLELLVSGVYQGKPNLSALPSPVVMPGGKVTLQCVSSKPFDCLVITGEDQNFSSSPNAQCIHTGQSKTLFLNISVTSNMRGPFRCYGYYKSSPYIWSEASNTLEIYVSAPAPETKSDHTVENLLRIGMASLVLIVLGILVFESCHGSRHVHHAKGMGMGDTAMHPM</sequence>
<dbReference type="Proteomes" id="UP000886700">
    <property type="component" value="Unplaced"/>
</dbReference>
<dbReference type="InterPro" id="IPR036179">
    <property type="entry name" value="Ig-like_dom_sf"/>
</dbReference>
<keyword evidence="10" id="KW-0393">Immunoglobulin domain</keyword>
<name>A0ABM2WGY6_MESAU</name>
<evidence type="ECO:0000256" key="10">
    <source>
        <dbReference type="ARBA" id="ARBA00023319"/>
    </source>
</evidence>
<evidence type="ECO:0000256" key="8">
    <source>
        <dbReference type="ARBA" id="ARBA00023157"/>
    </source>
</evidence>
<keyword evidence="4" id="KW-0732">Signal</keyword>
<dbReference type="RefSeq" id="XP_040590105.1">
    <property type="nucleotide sequence ID" value="XM_040734171.1"/>
</dbReference>
<keyword evidence="3" id="KW-0812">Transmembrane</keyword>
<accession>A0ABM2WGY6</accession>
<evidence type="ECO:0000256" key="7">
    <source>
        <dbReference type="ARBA" id="ARBA00023136"/>
    </source>
</evidence>
<dbReference type="SUPFAM" id="SSF48726">
    <property type="entry name" value="Immunoglobulin"/>
    <property type="match status" value="5"/>
</dbReference>
<evidence type="ECO:0000259" key="11">
    <source>
        <dbReference type="PROSITE" id="PS50835"/>
    </source>
</evidence>
<keyword evidence="2" id="KW-1003">Cell membrane</keyword>
<keyword evidence="12" id="KW-1185">Reference proteome</keyword>
<evidence type="ECO:0000256" key="5">
    <source>
        <dbReference type="ARBA" id="ARBA00022737"/>
    </source>
</evidence>
<evidence type="ECO:0000313" key="13">
    <source>
        <dbReference type="RefSeq" id="XP_040590105.1"/>
    </source>
</evidence>
<gene>
    <name evidence="13" type="primary">LOC121135415</name>
</gene>
<dbReference type="Gene3D" id="2.60.40.10">
    <property type="entry name" value="Immunoglobulins"/>
    <property type="match status" value="5"/>
</dbReference>
<dbReference type="PANTHER" id="PTHR11738:SF179">
    <property type="entry name" value="LEUKOCYTE IMMUNOGLOBULIN-LIKE RECEPTOR SUBFAMILY A MEMBER 5"/>
    <property type="match status" value="1"/>
</dbReference>
<feature type="domain" description="Ig-like" evidence="11">
    <location>
        <begin position="62"/>
        <end position="146"/>
    </location>
</feature>
<dbReference type="GeneID" id="121135415"/>
<dbReference type="InterPro" id="IPR050412">
    <property type="entry name" value="Ig-like_Receptors_ImmuneReg"/>
</dbReference>
<dbReference type="InterPro" id="IPR007110">
    <property type="entry name" value="Ig-like_dom"/>
</dbReference>
<dbReference type="InterPro" id="IPR003598">
    <property type="entry name" value="Ig_sub2"/>
</dbReference>
<dbReference type="CDD" id="cd16843">
    <property type="entry name" value="IgC2_D1_D2_LILR_KIR_like"/>
    <property type="match status" value="1"/>
</dbReference>
<organism evidence="12 13">
    <name type="scientific">Mesocricetus auratus</name>
    <name type="common">Golden hamster</name>
    <dbReference type="NCBI Taxonomy" id="10036"/>
    <lineage>
        <taxon>Eukaryota</taxon>
        <taxon>Metazoa</taxon>
        <taxon>Chordata</taxon>
        <taxon>Craniata</taxon>
        <taxon>Vertebrata</taxon>
        <taxon>Euteleostomi</taxon>
        <taxon>Mammalia</taxon>
        <taxon>Eutheria</taxon>
        <taxon>Euarchontoglires</taxon>
        <taxon>Glires</taxon>
        <taxon>Rodentia</taxon>
        <taxon>Myomorpha</taxon>
        <taxon>Muroidea</taxon>
        <taxon>Cricetidae</taxon>
        <taxon>Cricetinae</taxon>
        <taxon>Mesocricetus</taxon>
    </lineage>
</organism>
<dbReference type="SMART" id="SM00408">
    <property type="entry name" value="IGc2"/>
    <property type="match status" value="2"/>
</dbReference>
<evidence type="ECO:0000313" key="12">
    <source>
        <dbReference type="Proteomes" id="UP000886700"/>
    </source>
</evidence>
<evidence type="ECO:0000256" key="2">
    <source>
        <dbReference type="ARBA" id="ARBA00022475"/>
    </source>
</evidence>
<dbReference type="InterPro" id="IPR013151">
    <property type="entry name" value="Immunoglobulin_dom"/>
</dbReference>